<feature type="transmembrane region" description="Helical" evidence="1">
    <location>
        <begin position="274"/>
        <end position="295"/>
    </location>
</feature>
<protein>
    <submittedName>
        <fullName evidence="2">Uncharacterized protein</fullName>
    </submittedName>
</protein>
<feature type="transmembrane region" description="Helical" evidence="1">
    <location>
        <begin position="73"/>
        <end position="95"/>
    </location>
</feature>
<keyword evidence="1" id="KW-0812">Transmembrane</keyword>
<accession>A0A9P0HLE3</accession>
<feature type="transmembrane region" description="Helical" evidence="1">
    <location>
        <begin position="42"/>
        <end position="61"/>
    </location>
</feature>
<gene>
    <name evidence="2" type="ORF">NEZAVI_LOCUS12613</name>
</gene>
<proteinExistence type="predicted"/>
<feature type="transmembrane region" description="Helical" evidence="1">
    <location>
        <begin position="458"/>
        <end position="477"/>
    </location>
</feature>
<keyword evidence="1" id="KW-0472">Membrane</keyword>
<feature type="transmembrane region" description="Helical" evidence="1">
    <location>
        <begin position="129"/>
        <end position="150"/>
    </location>
</feature>
<dbReference type="Proteomes" id="UP001152798">
    <property type="component" value="Chromosome 6"/>
</dbReference>
<feature type="transmembrane region" description="Helical" evidence="1">
    <location>
        <begin position="483"/>
        <end position="504"/>
    </location>
</feature>
<keyword evidence="3" id="KW-1185">Reference proteome</keyword>
<keyword evidence="1" id="KW-1133">Transmembrane helix</keyword>
<sequence>MIALELCWWEQTRLLLEEIFRKPRLTGTFPFTTGYDIRLRPALLVAIASIALNIGGIIYATEVRMNVFSIDIQLVRILKASITTTCNIFSPLWMIKNHKSIIKLLRMISSVEKELDKVTLKWNRKRHRLPFSLVPAIATTITIIQCLWYYQNNEFLTAFSLISVIICAYPAMSYVWQYLTLHDVLRSLMVRIGQLDDADSFVNCYHSLVKRSLQFERKGVHHRIKMSSIRKKTTAIIALELCWWEQTRLLLEDIFRKPRLTGTFPFTTGYDIRLWPALLVAVVSIAFNIAGITYAKQVRMNLYIFNIQLIRTVKATITTSYNIFSPLWMIKNHESIIKLLRMISSVEKELDKVSLKWKFKRHRLPFSLVPAIATIISIIQCLWLYQNNEFFTAFSLISVIICAYPAMSYVWQYLTLHDVLRSLMIRIGQLDDADSFVYCYHSLVVAYRAIDKLYGLQMMIYSIMAFQAILHSLHFVFSNGDFFVMTVCQILWASFYSVIVLLIIRKCNSSLAQVSENL</sequence>
<evidence type="ECO:0000313" key="3">
    <source>
        <dbReference type="Proteomes" id="UP001152798"/>
    </source>
</evidence>
<evidence type="ECO:0000256" key="1">
    <source>
        <dbReference type="SAM" id="Phobius"/>
    </source>
</evidence>
<name>A0A9P0HLE3_NEZVI</name>
<reference evidence="2" key="1">
    <citation type="submission" date="2022-01" db="EMBL/GenBank/DDBJ databases">
        <authorList>
            <person name="King R."/>
        </authorList>
    </citation>
    <scope>NUCLEOTIDE SEQUENCE</scope>
</reference>
<feature type="transmembrane region" description="Helical" evidence="1">
    <location>
        <begin position="364"/>
        <end position="385"/>
    </location>
</feature>
<organism evidence="2 3">
    <name type="scientific">Nezara viridula</name>
    <name type="common">Southern green stink bug</name>
    <name type="synonym">Cimex viridulus</name>
    <dbReference type="NCBI Taxonomy" id="85310"/>
    <lineage>
        <taxon>Eukaryota</taxon>
        <taxon>Metazoa</taxon>
        <taxon>Ecdysozoa</taxon>
        <taxon>Arthropoda</taxon>
        <taxon>Hexapoda</taxon>
        <taxon>Insecta</taxon>
        <taxon>Pterygota</taxon>
        <taxon>Neoptera</taxon>
        <taxon>Paraneoptera</taxon>
        <taxon>Hemiptera</taxon>
        <taxon>Heteroptera</taxon>
        <taxon>Panheteroptera</taxon>
        <taxon>Pentatomomorpha</taxon>
        <taxon>Pentatomoidea</taxon>
        <taxon>Pentatomidae</taxon>
        <taxon>Pentatominae</taxon>
        <taxon>Nezara</taxon>
    </lineage>
</organism>
<feature type="transmembrane region" description="Helical" evidence="1">
    <location>
        <begin position="156"/>
        <end position="179"/>
    </location>
</feature>
<dbReference type="AlphaFoldDB" id="A0A9P0HLE3"/>
<feature type="transmembrane region" description="Helical" evidence="1">
    <location>
        <begin position="391"/>
        <end position="414"/>
    </location>
</feature>
<dbReference type="EMBL" id="OV725082">
    <property type="protein sequence ID" value="CAH1404148.1"/>
    <property type="molecule type" value="Genomic_DNA"/>
</dbReference>
<evidence type="ECO:0000313" key="2">
    <source>
        <dbReference type="EMBL" id="CAH1404148.1"/>
    </source>
</evidence>